<feature type="domain" description="FAD-binding FR-type" evidence="14">
    <location>
        <begin position="195"/>
        <end position="293"/>
    </location>
</feature>
<comment type="subcellular location">
    <subcellularLocation>
        <location evidence="2">Membrane</location>
        <topology evidence="2">Multi-pass membrane protein</topology>
    </subcellularLocation>
</comment>
<dbReference type="GO" id="GO:0016491">
    <property type="term" value="F:oxidoreductase activity"/>
    <property type="evidence" value="ECO:0007669"/>
    <property type="project" value="UniProtKB-KW"/>
</dbReference>
<dbReference type="SUPFAM" id="SSF52343">
    <property type="entry name" value="Ferredoxin reductase-like, C-terminal NADP-linked domain"/>
    <property type="match status" value="1"/>
</dbReference>
<dbReference type="PRINTS" id="PR00410">
    <property type="entry name" value="PHEHYDRXLASE"/>
</dbReference>
<evidence type="ECO:0000256" key="2">
    <source>
        <dbReference type="ARBA" id="ARBA00004141"/>
    </source>
</evidence>
<dbReference type="PROSITE" id="PS51384">
    <property type="entry name" value="FAD_FR"/>
    <property type="match status" value="1"/>
</dbReference>
<evidence type="ECO:0000256" key="3">
    <source>
        <dbReference type="ARBA" id="ARBA00022630"/>
    </source>
</evidence>
<dbReference type="InterPro" id="IPR013112">
    <property type="entry name" value="FAD-bd_8"/>
</dbReference>
<keyword evidence="5" id="KW-0001">2Fe-2S</keyword>
<name>A0A3P3XGY1_9SPIR</name>
<dbReference type="Pfam" id="PF01794">
    <property type="entry name" value="Ferric_reduct"/>
    <property type="match status" value="1"/>
</dbReference>
<proteinExistence type="predicted"/>
<dbReference type="GO" id="GO:0050660">
    <property type="term" value="F:flavin adenine dinucleotide binding"/>
    <property type="evidence" value="ECO:0007669"/>
    <property type="project" value="TreeGrafter"/>
</dbReference>
<dbReference type="PANTHER" id="PTHR47354">
    <property type="entry name" value="NADH OXIDOREDUCTASE HCR"/>
    <property type="match status" value="1"/>
</dbReference>
<dbReference type="EMBL" id="FWDM01000013">
    <property type="protein sequence ID" value="SLM11541.1"/>
    <property type="molecule type" value="Genomic_DNA"/>
</dbReference>
<dbReference type="CDD" id="cd06198">
    <property type="entry name" value="FNR_like_3"/>
    <property type="match status" value="1"/>
</dbReference>
<dbReference type="InterPro" id="IPR001433">
    <property type="entry name" value="OxRdtase_FAD/NAD-bd"/>
</dbReference>
<keyword evidence="4 13" id="KW-0812">Transmembrane</keyword>
<keyword evidence="3" id="KW-0285">Flavoprotein</keyword>
<feature type="transmembrane region" description="Helical" evidence="13">
    <location>
        <begin position="139"/>
        <end position="157"/>
    </location>
</feature>
<evidence type="ECO:0000256" key="1">
    <source>
        <dbReference type="ARBA" id="ARBA00001974"/>
    </source>
</evidence>
<dbReference type="PANTHER" id="PTHR47354:SF8">
    <property type="entry name" value="1,2-PHENYLACETYL-COA EPOXIDASE, SUBUNIT E"/>
    <property type="match status" value="1"/>
</dbReference>
<dbReference type="GO" id="GO:0051537">
    <property type="term" value="F:2 iron, 2 sulfur cluster binding"/>
    <property type="evidence" value="ECO:0007669"/>
    <property type="project" value="UniProtKB-KW"/>
</dbReference>
<keyword evidence="7" id="KW-0274">FAD</keyword>
<evidence type="ECO:0000313" key="15">
    <source>
        <dbReference type="EMBL" id="SLM11541.1"/>
    </source>
</evidence>
<evidence type="ECO:0000256" key="9">
    <source>
        <dbReference type="ARBA" id="ARBA00023002"/>
    </source>
</evidence>
<feature type="transmembrane region" description="Helical" evidence="13">
    <location>
        <begin position="108"/>
        <end position="127"/>
    </location>
</feature>
<evidence type="ECO:0000256" key="10">
    <source>
        <dbReference type="ARBA" id="ARBA00023004"/>
    </source>
</evidence>
<sequence length="411" mass="47019">MKTFKGILLIFGILGLTLLIWILATPSIEIIPLDRLSHILAGLSLSGLFLVFILSTRNKRIETWFGGLQNVYVFHKYLAIFSVALIFIHGRLSESVAEISNGGEKTLSAAFGSFGQILFIVLVLIALFSKKMKYENWRIFHRLLIIPYALGVYHTYFSSRYNLFEFSPLSIWVGLTSLMGLSAGLYMLFFYQKAQFRYKGKITDIKRVSASSIEIAIKLETTLVYQSGQYVFLKIFQKGIEKAPHPFSISGGDGSIIYLTIKGLGDYTKQLYSELKEGTAISLDGPYGHLDFEKGRDKQLWIAGGIGITPFISYLKKHTADKTITLFYSFRGEEEAVYKDFLEKYQKDNPRFSVHFVDTAKSDRLHFDGYELEAGTDVYICGPEKMIKQHSRYFKRHFKNARIFYEGFKFK</sequence>
<dbReference type="Gene3D" id="2.40.30.10">
    <property type="entry name" value="Translation factors"/>
    <property type="match status" value="1"/>
</dbReference>
<keyword evidence="10" id="KW-0408">Iron</keyword>
<feature type="transmembrane region" description="Helical" evidence="13">
    <location>
        <begin position="169"/>
        <end position="191"/>
    </location>
</feature>
<keyword evidence="8 13" id="KW-1133">Transmembrane helix</keyword>
<evidence type="ECO:0000259" key="14">
    <source>
        <dbReference type="PROSITE" id="PS51384"/>
    </source>
</evidence>
<keyword evidence="6" id="KW-0479">Metal-binding</keyword>
<evidence type="ECO:0000256" key="6">
    <source>
        <dbReference type="ARBA" id="ARBA00022723"/>
    </source>
</evidence>
<dbReference type="SUPFAM" id="SSF63380">
    <property type="entry name" value="Riboflavin synthase domain-like"/>
    <property type="match status" value="1"/>
</dbReference>
<evidence type="ECO:0000256" key="8">
    <source>
        <dbReference type="ARBA" id="ARBA00022989"/>
    </source>
</evidence>
<feature type="transmembrane region" description="Helical" evidence="13">
    <location>
        <begin position="67"/>
        <end position="88"/>
    </location>
</feature>
<evidence type="ECO:0000256" key="12">
    <source>
        <dbReference type="ARBA" id="ARBA00023136"/>
    </source>
</evidence>
<evidence type="ECO:0000256" key="13">
    <source>
        <dbReference type="SAM" id="Phobius"/>
    </source>
</evidence>
<dbReference type="GO" id="GO:0046872">
    <property type="term" value="F:metal ion binding"/>
    <property type="evidence" value="ECO:0007669"/>
    <property type="project" value="UniProtKB-KW"/>
</dbReference>
<dbReference type="InterPro" id="IPR013130">
    <property type="entry name" value="Fe3_Rdtase_TM_dom"/>
</dbReference>
<dbReference type="Gene3D" id="3.40.50.80">
    <property type="entry name" value="Nucleotide-binding domain of ferredoxin-NADP reductase (FNR) module"/>
    <property type="match status" value="1"/>
</dbReference>
<dbReference type="GO" id="GO:0016020">
    <property type="term" value="C:membrane"/>
    <property type="evidence" value="ECO:0007669"/>
    <property type="project" value="UniProtKB-SubCell"/>
</dbReference>
<keyword evidence="11" id="KW-0411">Iron-sulfur</keyword>
<keyword evidence="9" id="KW-0560">Oxidoreductase</keyword>
<dbReference type="InterPro" id="IPR039261">
    <property type="entry name" value="FNR_nucleotide-bd"/>
</dbReference>
<evidence type="ECO:0000256" key="11">
    <source>
        <dbReference type="ARBA" id="ARBA00023014"/>
    </source>
</evidence>
<dbReference type="Pfam" id="PF08022">
    <property type="entry name" value="FAD_binding_8"/>
    <property type="match status" value="1"/>
</dbReference>
<dbReference type="Pfam" id="PF00175">
    <property type="entry name" value="NAD_binding_1"/>
    <property type="match status" value="1"/>
</dbReference>
<comment type="cofactor">
    <cofactor evidence="1">
        <name>FAD</name>
        <dbReference type="ChEBI" id="CHEBI:57692"/>
    </cofactor>
</comment>
<accession>A0A3P3XGY1</accession>
<organism evidence="15">
    <name type="scientific">uncultured spirochete</name>
    <dbReference type="NCBI Taxonomy" id="156406"/>
    <lineage>
        <taxon>Bacteria</taxon>
        <taxon>Pseudomonadati</taxon>
        <taxon>Spirochaetota</taxon>
        <taxon>Spirochaetia</taxon>
        <taxon>Spirochaetales</taxon>
        <taxon>environmental samples</taxon>
    </lineage>
</organism>
<dbReference type="InterPro" id="IPR017927">
    <property type="entry name" value="FAD-bd_FR_type"/>
</dbReference>
<protein>
    <recommendedName>
        <fullName evidence="14">FAD-binding FR-type domain-containing protein</fullName>
    </recommendedName>
</protein>
<feature type="transmembrane region" description="Helical" evidence="13">
    <location>
        <begin position="7"/>
        <end position="24"/>
    </location>
</feature>
<feature type="transmembrane region" description="Helical" evidence="13">
    <location>
        <begin position="36"/>
        <end position="55"/>
    </location>
</feature>
<dbReference type="InterPro" id="IPR017938">
    <property type="entry name" value="Riboflavin_synthase-like_b-brl"/>
</dbReference>
<evidence type="ECO:0000256" key="4">
    <source>
        <dbReference type="ARBA" id="ARBA00022692"/>
    </source>
</evidence>
<evidence type="ECO:0000256" key="7">
    <source>
        <dbReference type="ARBA" id="ARBA00022827"/>
    </source>
</evidence>
<dbReference type="AlphaFoldDB" id="A0A3P3XGY1"/>
<reference evidence="15" key="1">
    <citation type="submission" date="2017-02" db="EMBL/GenBank/DDBJ databases">
        <authorList>
            <person name="Regsiter A."/>
            <person name="William W."/>
        </authorList>
    </citation>
    <scope>NUCLEOTIDE SEQUENCE</scope>
    <source>
        <strain evidence="15">Bib</strain>
    </source>
</reference>
<dbReference type="InterPro" id="IPR050415">
    <property type="entry name" value="MRET"/>
</dbReference>
<evidence type="ECO:0000256" key="5">
    <source>
        <dbReference type="ARBA" id="ARBA00022714"/>
    </source>
</evidence>
<gene>
    <name evidence="15" type="ORF">SPIROBIBN47_200013</name>
</gene>
<keyword evidence="12 13" id="KW-0472">Membrane</keyword>